<dbReference type="AlphaFoldDB" id="A0A6J4QY59"/>
<name>A0A6J4QY59_9ACTN</name>
<dbReference type="EMBL" id="CADCUW010000626">
    <property type="protein sequence ID" value="CAA9453006.1"/>
    <property type="molecule type" value="Genomic_DNA"/>
</dbReference>
<evidence type="ECO:0000313" key="2">
    <source>
        <dbReference type="EMBL" id="CAA9453006.1"/>
    </source>
</evidence>
<sequence length="101" mass="11145">MRDEQQIPPAPHTGQPVDLAEANAREDRADRSTVLRQLMYAGAEEYAGELLAKERISVSKAAELLDSSVHRVRLLARERGLETGSTPAEHEKAVETARGLR</sequence>
<proteinExistence type="predicted"/>
<gene>
    <name evidence="2" type="ORF">AVDCRST_MAG01-01-4809</name>
</gene>
<accession>A0A6J4QY59</accession>
<reference evidence="2" key="1">
    <citation type="submission" date="2020-02" db="EMBL/GenBank/DDBJ databases">
        <authorList>
            <person name="Meier V. D."/>
        </authorList>
    </citation>
    <scope>NUCLEOTIDE SEQUENCE</scope>
    <source>
        <strain evidence="2">AVDCRST_MAG01</strain>
    </source>
</reference>
<protein>
    <submittedName>
        <fullName evidence="2">Uncharacterized protein</fullName>
    </submittedName>
</protein>
<evidence type="ECO:0000256" key="1">
    <source>
        <dbReference type="SAM" id="MobiDB-lite"/>
    </source>
</evidence>
<feature type="region of interest" description="Disordered" evidence="1">
    <location>
        <begin position="1"/>
        <end position="29"/>
    </location>
</feature>
<organism evidence="2">
    <name type="scientific">uncultured Rubrobacteraceae bacterium</name>
    <dbReference type="NCBI Taxonomy" id="349277"/>
    <lineage>
        <taxon>Bacteria</taxon>
        <taxon>Bacillati</taxon>
        <taxon>Actinomycetota</taxon>
        <taxon>Rubrobacteria</taxon>
        <taxon>Rubrobacterales</taxon>
        <taxon>Rubrobacteraceae</taxon>
        <taxon>environmental samples</taxon>
    </lineage>
</organism>
<feature type="region of interest" description="Disordered" evidence="1">
    <location>
        <begin position="81"/>
        <end position="101"/>
    </location>
</feature>